<name>A0A7H9CLR8_9BACT</name>
<keyword evidence="2" id="KW-1185">Reference proteome</keyword>
<evidence type="ECO:0000313" key="1">
    <source>
        <dbReference type="EMBL" id="QLI05749.1"/>
    </source>
</evidence>
<sequence length="110" mass="12520">MSDENFINNASRQEKSSEQLDRFVNRLQKLNKNFNSYSAVDYAFDLHCILEKISSKDGKIIDEIFSETLGEALDETKNTRMQNALLLRASVLNSFQNLVCLANKIGAQKD</sequence>
<dbReference type="RefSeq" id="WP_179974926.1">
    <property type="nucleotide sequence ID" value="NZ_CP049075.1"/>
</dbReference>
<dbReference type="KEGG" id="cinf:CINF_1263"/>
<proteinExistence type="predicted"/>
<gene>
    <name evidence="1" type="ORF">CINF_1263</name>
</gene>
<organism evidence="1 2">
    <name type="scientific">Candidatus Campylobacter infans</name>
    <dbReference type="NCBI Taxonomy" id="2561898"/>
    <lineage>
        <taxon>Bacteria</taxon>
        <taxon>Pseudomonadati</taxon>
        <taxon>Campylobacterota</taxon>
        <taxon>Epsilonproteobacteria</taxon>
        <taxon>Campylobacterales</taxon>
        <taxon>Campylobacteraceae</taxon>
        <taxon>Campylobacter</taxon>
    </lineage>
</organism>
<evidence type="ECO:0000313" key="2">
    <source>
        <dbReference type="Proteomes" id="UP000509414"/>
    </source>
</evidence>
<reference evidence="1 2" key="1">
    <citation type="submission" date="2020-02" db="EMBL/GenBank/DDBJ databases">
        <title>Complete genome sequence of the novel Campylobacter species Candidatus Campylobacter infans.</title>
        <authorList>
            <person name="Duim B."/>
            <person name="Zomer A."/>
            <person name="van der Graaf L."/>
            <person name="Wagenaar J."/>
        </authorList>
    </citation>
    <scope>NUCLEOTIDE SEQUENCE [LARGE SCALE GENOMIC DNA]</scope>
    <source>
        <strain evidence="1 2">19S00001</strain>
    </source>
</reference>
<dbReference type="Proteomes" id="UP000509414">
    <property type="component" value="Chromosome"/>
</dbReference>
<accession>A0A7H9CLR8</accession>
<protein>
    <submittedName>
        <fullName evidence="1">Uncharacterized protein</fullName>
    </submittedName>
</protein>
<dbReference type="AlphaFoldDB" id="A0A7H9CLR8"/>
<dbReference type="EMBL" id="CP049075">
    <property type="protein sequence ID" value="QLI05749.1"/>
    <property type="molecule type" value="Genomic_DNA"/>
</dbReference>